<evidence type="ECO:0000256" key="5">
    <source>
        <dbReference type="ARBA" id="ARBA00023014"/>
    </source>
</evidence>
<feature type="binding site" evidence="7">
    <location>
        <position position="116"/>
    </location>
    <ligand>
        <name>[2Fe-2S] cluster</name>
        <dbReference type="ChEBI" id="CHEBI:190135"/>
    </ligand>
</feature>
<dbReference type="Gene3D" id="1.10.10.1590">
    <property type="entry name" value="NADH-quinone oxidoreductase subunit E"/>
    <property type="match status" value="1"/>
</dbReference>
<dbReference type="CDD" id="cd03064">
    <property type="entry name" value="TRX_Fd_NuoE"/>
    <property type="match status" value="1"/>
</dbReference>
<organism evidence="8 9">
    <name type="scientific">candidate division KSB3 bacterium</name>
    <dbReference type="NCBI Taxonomy" id="2044937"/>
    <lineage>
        <taxon>Bacteria</taxon>
        <taxon>candidate division KSB3</taxon>
    </lineage>
</organism>
<dbReference type="PIRSF" id="PIRSF000216">
    <property type="entry name" value="NADH_DH_24kDa"/>
    <property type="match status" value="1"/>
</dbReference>
<comment type="caution">
    <text evidence="8">The sequence shown here is derived from an EMBL/GenBank/DDBJ whole genome shotgun (WGS) entry which is preliminary data.</text>
</comment>
<keyword evidence="5 7" id="KW-0411">Iron-sulfur</keyword>
<sequence length="155" mass="17136">MDTTLASYKGERSAVIQALQDTQRAEGYISQERLKFISQHVGVPYSYVYAIATFYKSFSLTERGKFILKVCDGTACHLQSSEDLIDEIQQYLGIGVGETTDDRLFSLEQVNCLGACTMAPVVAVNDTLHGNLSRKKLRTLLDSLSETNGQKQEGS</sequence>
<evidence type="ECO:0000256" key="4">
    <source>
        <dbReference type="ARBA" id="ARBA00023004"/>
    </source>
</evidence>
<evidence type="ECO:0000256" key="6">
    <source>
        <dbReference type="ARBA" id="ARBA00034078"/>
    </source>
</evidence>
<dbReference type="SUPFAM" id="SSF52833">
    <property type="entry name" value="Thioredoxin-like"/>
    <property type="match status" value="1"/>
</dbReference>
<evidence type="ECO:0000256" key="7">
    <source>
        <dbReference type="PIRSR" id="PIRSR000216-1"/>
    </source>
</evidence>
<dbReference type="InterPro" id="IPR042128">
    <property type="entry name" value="NuoE_dom"/>
</dbReference>
<dbReference type="Proteomes" id="UP000230821">
    <property type="component" value="Unassembled WGS sequence"/>
</dbReference>
<dbReference type="GO" id="GO:0016491">
    <property type="term" value="F:oxidoreductase activity"/>
    <property type="evidence" value="ECO:0007669"/>
    <property type="project" value="InterPro"/>
</dbReference>
<dbReference type="PANTHER" id="PTHR43342:SF1">
    <property type="entry name" value="BIFURCATING [FEFE] HYDROGENASE GAMMA SUBUNIT"/>
    <property type="match status" value="1"/>
</dbReference>
<keyword evidence="3 7" id="KW-0479">Metal-binding</keyword>
<dbReference type="InterPro" id="IPR028431">
    <property type="entry name" value="NADP_DH_HndA-like"/>
</dbReference>
<dbReference type="InterPro" id="IPR041921">
    <property type="entry name" value="NuoE_N"/>
</dbReference>
<gene>
    <name evidence="8" type="ORF">CSA56_16635</name>
</gene>
<keyword evidence="4 7" id="KW-0408">Iron</keyword>
<protein>
    <submittedName>
        <fullName evidence="8">NAD(P)H-dependent oxidoreductase subunit E</fullName>
    </submittedName>
</protein>
<dbReference type="GO" id="GO:0051537">
    <property type="term" value="F:2 iron, 2 sulfur cluster binding"/>
    <property type="evidence" value="ECO:0007669"/>
    <property type="project" value="UniProtKB-KW"/>
</dbReference>
<feature type="binding site" evidence="7">
    <location>
        <position position="76"/>
    </location>
    <ligand>
        <name>[2Fe-2S] cluster</name>
        <dbReference type="ChEBI" id="CHEBI:190135"/>
    </ligand>
</feature>
<accession>A0A2G6K9P6</accession>
<dbReference type="PANTHER" id="PTHR43342">
    <property type="entry name" value="NADH-QUINONE OXIDOREDUCTASE, E SUBUNIT"/>
    <property type="match status" value="1"/>
</dbReference>
<dbReference type="PROSITE" id="PS01099">
    <property type="entry name" value="COMPLEX1_24K"/>
    <property type="match status" value="1"/>
</dbReference>
<evidence type="ECO:0000313" key="8">
    <source>
        <dbReference type="EMBL" id="PIE32090.1"/>
    </source>
</evidence>
<evidence type="ECO:0000313" key="9">
    <source>
        <dbReference type="Proteomes" id="UP000230821"/>
    </source>
</evidence>
<evidence type="ECO:0000256" key="3">
    <source>
        <dbReference type="ARBA" id="ARBA00022723"/>
    </source>
</evidence>
<dbReference type="Pfam" id="PF01257">
    <property type="entry name" value="2Fe-2S_thioredx"/>
    <property type="match status" value="1"/>
</dbReference>
<keyword evidence="2 7" id="KW-0001">2Fe-2S</keyword>
<dbReference type="NCBIfam" id="TIGR01958">
    <property type="entry name" value="nuoE_fam"/>
    <property type="match status" value="1"/>
</dbReference>
<dbReference type="InterPro" id="IPR002023">
    <property type="entry name" value="NuoE-like"/>
</dbReference>
<comment type="cofactor">
    <cofactor evidence="6">
        <name>[2Fe-2S] cluster</name>
        <dbReference type="ChEBI" id="CHEBI:190135"/>
    </cofactor>
</comment>
<dbReference type="GO" id="GO:0046872">
    <property type="term" value="F:metal ion binding"/>
    <property type="evidence" value="ECO:0007669"/>
    <property type="project" value="UniProtKB-KW"/>
</dbReference>
<comment type="cofactor">
    <cofactor evidence="7">
        <name>[2Fe-2S] cluster</name>
        <dbReference type="ChEBI" id="CHEBI:190135"/>
    </cofactor>
    <text evidence="7">Binds 1 [2Fe-2S] cluster.</text>
</comment>
<evidence type="ECO:0000256" key="1">
    <source>
        <dbReference type="ARBA" id="ARBA00010643"/>
    </source>
</evidence>
<evidence type="ECO:0000256" key="2">
    <source>
        <dbReference type="ARBA" id="ARBA00022714"/>
    </source>
</evidence>
<dbReference type="InterPro" id="IPR036249">
    <property type="entry name" value="Thioredoxin-like_sf"/>
</dbReference>
<dbReference type="Gene3D" id="3.40.30.10">
    <property type="entry name" value="Glutaredoxin"/>
    <property type="match status" value="1"/>
</dbReference>
<reference evidence="8 9" key="1">
    <citation type="submission" date="2017-10" db="EMBL/GenBank/DDBJ databases">
        <title>Novel microbial diversity and functional potential in the marine mammal oral microbiome.</title>
        <authorList>
            <person name="Dudek N.K."/>
            <person name="Sun C.L."/>
            <person name="Burstein D."/>
            <person name="Kantor R.S."/>
            <person name="Aliaga Goltsman D.S."/>
            <person name="Bik E.M."/>
            <person name="Thomas B.C."/>
            <person name="Banfield J.F."/>
            <person name="Relman D.A."/>
        </authorList>
    </citation>
    <scope>NUCLEOTIDE SEQUENCE [LARGE SCALE GENOMIC DNA]</scope>
    <source>
        <strain evidence="8">DOLJORAL78_47_16</strain>
    </source>
</reference>
<name>A0A2G6K9P6_9BACT</name>
<dbReference type="AlphaFoldDB" id="A0A2G6K9P6"/>
<feature type="binding site" evidence="7">
    <location>
        <position position="71"/>
    </location>
    <ligand>
        <name>[2Fe-2S] cluster</name>
        <dbReference type="ChEBI" id="CHEBI:190135"/>
    </ligand>
</feature>
<proteinExistence type="inferred from homology"/>
<feature type="binding site" evidence="7">
    <location>
        <position position="112"/>
    </location>
    <ligand>
        <name>[2Fe-2S] cluster</name>
        <dbReference type="ChEBI" id="CHEBI:190135"/>
    </ligand>
</feature>
<comment type="similarity">
    <text evidence="1">Belongs to the complex I 24 kDa subunit family.</text>
</comment>
<dbReference type="EMBL" id="PDSK01000118">
    <property type="protein sequence ID" value="PIE32090.1"/>
    <property type="molecule type" value="Genomic_DNA"/>
</dbReference>